<dbReference type="NCBIfam" id="NF041808">
    <property type="entry name" value="daptide_123"/>
    <property type="match status" value="1"/>
</dbReference>
<accession>A0AB39YQL7</accession>
<dbReference type="RefSeq" id="WP_280623723.1">
    <property type="nucleotide sequence ID" value="NZ_CP165735.1"/>
</dbReference>
<reference evidence="1" key="1">
    <citation type="submission" date="2024-07" db="EMBL/GenBank/DDBJ databases">
        <authorList>
            <person name="Li J."/>
            <person name="Wei H."/>
            <person name="Ma J."/>
        </authorList>
    </citation>
    <scope>NUCLEOTIDE SEQUENCE</scope>
    <source>
        <strain evidence="1">AMU7</strain>
    </source>
</reference>
<gene>
    <name evidence="1" type="ORF">ABQM86_18005</name>
</gene>
<proteinExistence type="predicted"/>
<dbReference type="AlphaFoldDB" id="A0AB39YQL7"/>
<name>A0AB39YQL7_9MICC</name>
<organism evidence="1">
    <name type="scientific">Paenarthrobacter sp. AMU7</name>
    <dbReference type="NCBI Taxonomy" id="3162492"/>
    <lineage>
        <taxon>Bacteria</taxon>
        <taxon>Bacillati</taxon>
        <taxon>Actinomycetota</taxon>
        <taxon>Actinomycetes</taxon>
        <taxon>Micrococcales</taxon>
        <taxon>Micrococcaceae</taxon>
        <taxon>Paenarthrobacter</taxon>
    </lineage>
</organism>
<protein>
    <submittedName>
        <fullName evidence="1">Daptide-type RiPP</fullName>
    </submittedName>
</protein>
<sequence>MNSTNTLKSLDLHIQELEPMDVPDDWDERIKGISAGLALVGIAVAIT</sequence>
<dbReference type="GeneID" id="92752230"/>
<evidence type="ECO:0000313" key="1">
    <source>
        <dbReference type="EMBL" id="XDV70837.1"/>
    </source>
</evidence>
<dbReference type="EMBL" id="CP165735">
    <property type="protein sequence ID" value="XDV70837.1"/>
    <property type="molecule type" value="Genomic_DNA"/>
</dbReference>